<evidence type="ECO:0000256" key="1">
    <source>
        <dbReference type="SAM" id="MobiDB-lite"/>
    </source>
</evidence>
<evidence type="ECO:0008006" key="5">
    <source>
        <dbReference type="Google" id="ProtNLM"/>
    </source>
</evidence>
<organism evidence="3 4">
    <name type="scientific">Heterodermia speciosa</name>
    <dbReference type="NCBI Taxonomy" id="116794"/>
    <lineage>
        <taxon>Eukaryota</taxon>
        <taxon>Fungi</taxon>
        <taxon>Dikarya</taxon>
        <taxon>Ascomycota</taxon>
        <taxon>Pezizomycotina</taxon>
        <taxon>Lecanoromycetes</taxon>
        <taxon>OSLEUM clade</taxon>
        <taxon>Lecanoromycetidae</taxon>
        <taxon>Caliciales</taxon>
        <taxon>Physciaceae</taxon>
        <taxon>Heterodermia</taxon>
    </lineage>
</organism>
<proteinExistence type="predicted"/>
<dbReference type="Proteomes" id="UP000664521">
    <property type="component" value="Unassembled WGS sequence"/>
</dbReference>
<accession>A0A8H3IWU9</accession>
<feature type="compositionally biased region" description="Low complexity" evidence="1">
    <location>
        <begin position="48"/>
        <end position="71"/>
    </location>
</feature>
<evidence type="ECO:0000313" key="4">
    <source>
        <dbReference type="Proteomes" id="UP000664521"/>
    </source>
</evidence>
<name>A0A8H3IWU9_9LECA</name>
<comment type="caution">
    <text evidence="3">The sequence shown here is derived from an EMBL/GenBank/DDBJ whole genome shotgun (WGS) entry which is preliminary data.</text>
</comment>
<evidence type="ECO:0000313" key="3">
    <source>
        <dbReference type="EMBL" id="CAF9931610.1"/>
    </source>
</evidence>
<protein>
    <recommendedName>
        <fullName evidence="5">GPI anchored protein</fullName>
    </recommendedName>
</protein>
<feature type="chain" id="PRO_5034824469" description="GPI anchored protein" evidence="2">
    <location>
        <begin position="26"/>
        <end position="210"/>
    </location>
</feature>
<gene>
    <name evidence="3" type="ORF">HETSPECPRED_008143</name>
</gene>
<feature type="compositionally biased region" description="Low complexity" evidence="1">
    <location>
        <begin position="81"/>
        <end position="95"/>
    </location>
</feature>
<evidence type="ECO:0000256" key="2">
    <source>
        <dbReference type="SAM" id="SignalP"/>
    </source>
</evidence>
<dbReference type="OrthoDB" id="2426396at2759"/>
<keyword evidence="4" id="KW-1185">Reference proteome</keyword>
<reference evidence="3" key="1">
    <citation type="submission" date="2021-03" db="EMBL/GenBank/DDBJ databases">
        <authorList>
            <person name="Tagirdzhanova G."/>
        </authorList>
    </citation>
    <scope>NUCLEOTIDE SEQUENCE</scope>
</reference>
<dbReference type="EMBL" id="CAJPDS010000060">
    <property type="protein sequence ID" value="CAF9931610.1"/>
    <property type="molecule type" value="Genomic_DNA"/>
</dbReference>
<keyword evidence="2" id="KW-0732">Signal</keyword>
<feature type="signal peptide" evidence="2">
    <location>
        <begin position="1"/>
        <end position="25"/>
    </location>
</feature>
<feature type="region of interest" description="Disordered" evidence="1">
    <location>
        <begin position="41"/>
        <end position="95"/>
    </location>
</feature>
<sequence>MRLPHLFFVLPLEILLLLSISSTNASTINYSPAILISDSNTGGGDASGGSSASSGQGSSSSSGQGSSSSGQGSSGDGSGSQGSVPSSPSTVPFSAASPPACPASHLSCDTIGEPSWCCTNAQHCAFDDGGSVACCPIGNFCHGTVDYGSIGAVGVAGGGGTTTSAPDTQSNSGTQIGNGVTLTASEGDRIANSTMALWGVLMFLGLTVFV</sequence>
<dbReference type="AlphaFoldDB" id="A0A8H3IWU9"/>